<reference evidence="1 2" key="1">
    <citation type="journal article" date="2014" name="Genome Announc.">
        <title>Complete Genome Sequence of Sterol-Transforming Mycobacterium neoaurum Strain VKM Ac-1815D.</title>
        <authorList>
            <person name="Shtratnikova V.Y."/>
            <person name="Bragin E.Y."/>
            <person name="Dovbnya D.V."/>
            <person name="Pekov Y.A."/>
            <person name="Schelkunov M.I."/>
            <person name="Strizhov N."/>
            <person name="Ivashina T.V."/>
            <person name="Ashapkin V.V."/>
            <person name="Donova M.V."/>
        </authorList>
    </citation>
    <scope>NUCLEOTIDE SEQUENCE [LARGE SCALE GENOMIC DNA]</scope>
    <source>
        <strain evidence="1 2">VKM Ac-1815D</strain>
    </source>
</reference>
<dbReference type="AlphaFoldDB" id="V5XJ86"/>
<organism evidence="1 2">
    <name type="scientific">Mycolicibacterium neoaurum VKM Ac-1815D</name>
    <dbReference type="NCBI Taxonomy" id="700508"/>
    <lineage>
        <taxon>Bacteria</taxon>
        <taxon>Bacillati</taxon>
        <taxon>Actinomycetota</taxon>
        <taxon>Actinomycetes</taxon>
        <taxon>Mycobacteriales</taxon>
        <taxon>Mycobacteriaceae</taxon>
        <taxon>Mycolicibacterium</taxon>
    </lineage>
</organism>
<protein>
    <submittedName>
        <fullName evidence="1">Uncharacterized protein</fullName>
    </submittedName>
</protein>
<dbReference type="Proteomes" id="UP000018763">
    <property type="component" value="Chromosome"/>
</dbReference>
<proteinExistence type="predicted"/>
<name>V5XJ86_MYCNE</name>
<dbReference type="EMBL" id="CP006936">
    <property type="protein sequence ID" value="AHC27988.1"/>
    <property type="molecule type" value="Genomic_DNA"/>
</dbReference>
<evidence type="ECO:0000313" key="1">
    <source>
        <dbReference type="EMBL" id="AHC27988.1"/>
    </source>
</evidence>
<sequence length="42" mass="4296">MPTSAGQPASEPVLGGKGVALGVFRKIVTGRVGRTDQNDLSQ</sequence>
<accession>V5XJ86</accession>
<gene>
    <name evidence="1" type="ORF">D174_16750</name>
</gene>
<keyword evidence="2" id="KW-1185">Reference proteome</keyword>
<dbReference type="RefSeq" id="WP_019509794.1">
    <property type="nucleotide sequence ID" value="NC_023036.2"/>
</dbReference>
<dbReference type="GeneID" id="93339569"/>
<evidence type="ECO:0000313" key="2">
    <source>
        <dbReference type="Proteomes" id="UP000018763"/>
    </source>
</evidence>